<name>A0A0L6UFT7_9BASI</name>
<reference evidence="1 2" key="1">
    <citation type="submission" date="2015-08" db="EMBL/GenBank/DDBJ databases">
        <title>Next Generation Sequencing and Analysis of the Genome of Puccinia sorghi L Schw, the Causal Agent of Maize Common Rust.</title>
        <authorList>
            <person name="Rochi L."/>
            <person name="Burguener G."/>
            <person name="Darino M."/>
            <person name="Turjanski A."/>
            <person name="Kreff E."/>
            <person name="Dieguez M.J."/>
            <person name="Sacco F."/>
        </authorList>
    </citation>
    <scope>NUCLEOTIDE SEQUENCE [LARGE SCALE GENOMIC DNA]</scope>
    <source>
        <strain evidence="1 2">RO10H11247</strain>
    </source>
</reference>
<feature type="non-terminal residue" evidence="1">
    <location>
        <position position="1"/>
    </location>
</feature>
<dbReference type="PANTHER" id="PTHR31912">
    <property type="entry name" value="IP13529P"/>
    <property type="match status" value="1"/>
</dbReference>
<gene>
    <name evidence="1" type="ORF">VP01_6419g1</name>
</gene>
<dbReference type="AlphaFoldDB" id="A0A0L6UFT7"/>
<comment type="caution">
    <text evidence="1">The sequence shown here is derived from an EMBL/GenBank/DDBJ whole genome shotgun (WGS) entry which is preliminary data.</text>
</comment>
<evidence type="ECO:0000313" key="2">
    <source>
        <dbReference type="Proteomes" id="UP000037035"/>
    </source>
</evidence>
<keyword evidence="2" id="KW-1185">Reference proteome</keyword>
<dbReference type="OrthoDB" id="2506088at2759"/>
<proteinExistence type="predicted"/>
<dbReference type="EMBL" id="LAVV01011740">
    <property type="protein sequence ID" value="KNZ47404.1"/>
    <property type="molecule type" value="Genomic_DNA"/>
</dbReference>
<dbReference type="VEuPathDB" id="FungiDB:VP01_6419g1"/>
<accession>A0A0L6UFT7</accession>
<dbReference type="PANTHER" id="PTHR31912:SF34">
    <property type="entry name" value="NOTOCHORD-RELATED PROTEIN"/>
    <property type="match status" value="1"/>
</dbReference>
<dbReference type="Proteomes" id="UP000037035">
    <property type="component" value="Unassembled WGS sequence"/>
</dbReference>
<evidence type="ECO:0000313" key="1">
    <source>
        <dbReference type="EMBL" id="KNZ47404.1"/>
    </source>
</evidence>
<protein>
    <submittedName>
        <fullName evidence="1">Uncharacterized protein</fullName>
    </submittedName>
</protein>
<organism evidence="1 2">
    <name type="scientific">Puccinia sorghi</name>
    <dbReference type="NCBI Taxonomy" id="27349"/>
    <lineage>
        <taxon>Eukaryota</taxon>
        <taxon>Fungi</taxon>
        <taxon>Dikarya</taxon>
        <taxon>Basidiomycota</taxon>
        <taxon>Pucciniomycotina</taxon>
        <taxon>Pucciniomycetes</taxon>
        <taxon>Pucciniales</taxon>
        <taxon>Pucciniaceae</taxon>
        <taxon>Puccinia</taxon>
    </lineage>
</organism>
<dbReference type="STRING" id="27349.A0A0L6UFT7"/>
<sequence>NSLQWHLSPTDRACQYFSEFVCSYIIYKSTVTLPKIQHKAESEGQDGSCRRLAIFQPKIFKHRLSSTFLPDLSHQKSCWKRLQANHPSHTFCFLLIYESHKKNIWTTSVPTYSKQKSRIYTGQWIINKPKFHMLLHFLNTILCFGPAMLFSTEKFESYNGVLRQASIHSNWLTPGRDLAITFETYNSLWLLLSGGFIYDSSTDRFTTASKNVVNPFKIKPVIQKAMGFNFITANPLSNDQYPFCKIKKPPHRDWLPVPQALRNHLGSGVILQIRLTQQLFVGLVESIWKSGSRFYLSVTKFKDDQIDDFYEMRKVVRTQQKLIVNGRVHFIIQFAISSVVLTCLNPKVAINICVTS</sequence>